<comment type="caution">
    <text evidence="1">The sequence shown here is derived from an EMBL/GenBank/DDBJ whole genome shotgun (WGS) entry which is preliminary data.</text>
</comment>
<dbReference type="PROSITE" id="PS00018">
    <property type="entry name" value="EF_HAND_1"/>
    <property type="match status" value="1"/>
</dbReference>
<dbReference type="InterPro" id="IPR018247">
    <property type="entry name" value="EF_Hand_1_Ca_BS"/>
</dbReference>
<evidence type="ECO:0000313" key="1">
    <source>
        <dbReference type="EMBL" id="KKK79327.1"/>
    </source>
</evidence>
<dbReference type="AlphaFoldDB" id="A0A0F8YCY8"/>
<proteinExistence type="predicted"/>
<protein>
    <submittedName>
        <fullName evidence="1">Uncharacterized protein</fullName>
    </submittedName>
</protein>
<organism evidence="1">
    <name type="scientific">marine sediment metagenome</name>
    <dbReference type="NCBI Taxonomy" id="412755"/>
    <lineage>
        <taxon>unclassified sequences</taxon>
        <taxon>metagenomes</taxon>
        <taxon>ecological metagenomes</taxon>
    </lineage>
</organism>
<dbReference type="EMBL" id="LAZR01054078">
    <property type="protein sequence ID" value="KKK79327.1"/>
    <property type="molecule type" value="Genomic_DNA"/>
</dbReference>
<accession>A0A0F8YCY8</accession>
<gene>
    <name evidence="1" type="ORF">LCGC14_2834630</name>
</gene>
<name>A0A0F8YCY8_9ZZZZ</name>
<feature type="non-terminal residue" evidence="1">
    <location>
        <position position="1"/>
    </location>
</feature>
<sequence>GFVVTFTIDSSGNIGNAVIDSLEFAPAEGILNPMIISISGDIFAIVYSAAGQTTKIVTVVIDSSGDILPGIVDSLSVSGSANSYPRIVAVSGDIYAIDHSEPTGGTHGEVFTVDIDSSGNIGAAEIDTLAYGTDDGVTGDIINISGTMFAVVTRNSARGGSVYTFNIAADGTIDNAATDSHEFDSNADCLWFRILNVSGDVYVVTYTDGDDDGFARTLTIASNGTIGAVIDSLEFDTVSAYQPYLAFVSGGVFAVAYSRRPVDITSGLIKTFTITPGGVFSSVLGTLEFESVSISAFWPTLILVTGSTVVCVGYMGVDSDGFVKTASIEAAVGGAGYLWIEGGNLHYIDEDGNEVSL</sequence>
<reference evidence="1" key="1">
    <citation type="journal article" date="2015" name="Nature">
        <title>Complex archaea that bridge the gap between prokaryotes and eukaryotes.</title>
        <authorList>
            <person name="Spang A."/>
            <person name="Saw J.H."/>
            <person name="Jorgensen S.L."/>
            <person name="Zaremba-Niedzwiedzka K."/>
            <person name="Martijn J."/>
            <person name="Lind A.E."/>
            <person name="van Eijk R."/>
            <person name="Schleper C."/>
            <person name="Guy L."/>
            <person name="Ettema T.J."/>
        </authorList>
    </citation>
    <scope>NUCLEOTIDE SEQUENCE</scope>
</reference>